<dbReference type="Proteomes" id="UP000309667">
    <property type="component" value="Unassembled WGS sequence"/>
</dbReference>
<keyword evidence="2" id="KW-1185">Reference proteome</keyword>
<protein>
    <submittedName>
        <fullName evidence="1">BrnT family toxin</fullName>
    </submittedName>
</protein>
<evidence type="ECO:0000313" key="2">
    <source>
        <dbReference type="Proteomes" id="UP000309667"/>
    </source>
</evidence>
<dbReference type="Pfam" id="PF04365">
    <property type="entry name" value="BrnT_toxin"/>
    <property type="match status" value="1"/>
</dbReference>
<reference evidence="1 2" key="1">
    <citation type="submission" date="2019-04" db="EMBL/GenBank/DDBJ databases">
        <title>Genome sequence of strain 7209-2.</title>
        <authorList>
            <person name="Gao J."/>
            <person name="Sun J."/>
        </authorList>
    </citation>
    <scope>NUCLEOTIDE SEQUENCE [LARGE SCALE GENOMIC DNA]</scope>
    <source>
        <strain evidence="1 2">7209-2</strain>
    </source>
</reference>
<organism evidence="1 2">
    <name type="scientific">Rhizobium rhizophilum</name>
    <dbReference type="NCBI Taxonomy" id="1850373"/>
    <lineage>
        <taxon>Bacteria</taxon>
        <taxon>Pseudomonadati</taxon>
        <taxon>Pseudomonadota</taxon>
        <taxon>Alphaproteobacteria</taxon>
        <taxon>Hyphomicrobiales</taxon>
        <taxon>Rhizobiaceae</taxon>
        <taxon>Rhizobium/Agrobacterium group</taxon>
        <taxon>Rhizobium</taxon>
    </lineage>
</organism>
<sequence length="94" mass="10673">MGYVWDAGKNVANQIKHGISFEEACLIFEGDVLTGVDSRRDYGETRRISIGAIHGLIVITVVHTDRDGVIRIISARLANRKERQKYHDHLRRTS</sequence>
<dbReference type="EMBL" id="STGT01000003">
    <property type="protein sequence ID" value="THV13893.1"/>
    <property type="molecule type" value="Genomic_DNA"/>
</dbReference>
<dbReference type="InterPro" id="IPR007460">
    <property type="entry name" value="BrnT_toxin"/>
</dbReference>
<dbReference type="InterPro" id="IPR038573">
    <property type="entry name" value="BrnT_sf"/>
</dbReference>
<gene>
    <name evidence="1" type="ORF">E9677_13445</name>
</gene>
<accession>A0ABY2QU91</accession>
<proteinExistence type="predicted"/>
<comment type="caution">
    <text evidence="1">The sequence shown here is derived from an EMBL/GenBank/DDBJ whole genome shotgun (WGS) entry which is preliminary data.</text>
</comment>
<evidence type="ECO:0000313" key="1">
    <source>
        <dbReference type="EMBL" id="THV13893.1"/>
    </source>
</evidence>
<name>A0ABY2QU91_9HYPH</name>
<dbReference type="RefSeq" id="WP_136558583.1">
    <property type="nucleotide sequence ID" value="NZ_STGT01000003.1"/>
</dbReference>
<dbReference type="Gene3D" id="3.10.450.530">
    <property type="entry name" value="Ribonuclease toxin, BrnT, of type II toxin-antitoxin system"/>
    <property type="match status" value="1"/>
</dbReference>